<feature type="domain" description="GFO/IDH/MocA-like oxidoreductase" evidence="2">
    <location>
        <begin position="155"/>
        <end position="227"/>
    </location>
</feature>
<evidence type="ECO:0000259" key="2">
    <source>
        <dbReference type="Pfam" id="PF22725"/>
    </source>
</evidence>
<dbReference type="InterPro" id="IPR036291">
    <property type="entry name" value="NAD(P)-bd_dom_sf"/>
</dbReference>
<proteinExistence type="predicted"/>
<name>A0A498CGJ1_9GAMM</name>
<gene>
    <name evidence="3" type="ORF">DFR31_1382</name>
</gene>
<protein>
    <submittedName>
        <fullName evidence="3">Putative dehydrogenase</fullName>
    </submittedName>
</protein>
<dbReference type="Gene3D" id="3.30.360.10">
    <property type="entry name" value="Dihydrodipicolinate Reductase, domain 2"/>
    <property type="match status" value="1"/>
</dbReference>
<accession>A0A498CGJ1</accession>
<dbReference type="InterPro" id="IPR055170">
    <property type="entry name" value="GFO_IDH_MocA-like_dom"/>
</dbReference>
<dbReference type="Pfam" id="PF22725">
    <property type="entry name" value="GFO_IDH_MocA_C3"/>
    <property type="match status" value="1"/>
</dbReference>
<dbReference type="GO" id="GO:0000166">
    <property type="term" value="F:nucleotide binding"/>
    <property type="evidence" value="ECO:0007669"/>
    <property type="project" value="InterPro"/>
</dbReference>
<evidence type="ECO:0000259" key="1">
    <source>
        <dbReference type="Pfam" id="PF01408"/>
    </source>
</evidence>
<dbReference type="EMBL" id="RCDA01000001">
    <property type="protein sequence ID" value="RLK51441.1"/>
    <property type="molecule type" value="Genomic_DNA"/>
</dbReference>
<evidence type="ECO:0000313" key="3">
    <source>
        <dbReference type="EMBL" id="RLK51441.1"/>
    </source>
</evidence>
<sequence length="312" mass="34232">MTGKLRCAVVGTGHLGRWHADKYAALPDCELVGVVDVDQEAGRAVADKHNVPLYDDHLAIIGEVDAVSIAAPTSLHYRIARDFLSAGVHVLVEKPITTTLAEADELIELAARHGARLQVGHLERFNAALMDLDLQNQPPRFIECHRLAPFKPRATDVSVVLDLMIHDIDIILSLVDETPERIDAKGVPVLTGDTDIANARLQFPGGCVANVTASRVSMKMERKMRLFLPNGYVSVDFQNRVLTRHQPGEREMFPGIPEIVSEESVFEDGDALMAEIRDFVACIREGRRPLVDGQAGRRALATAIQISEQLSA</sequence>
<dbReference type="Pfam" id="PF01408">
    <property type="entry name" value="GFO_IDH_MocA"/>
    <property type="match status" value="1"/>
</dbReference>
<dbReference type="SUPFAM" id="SSF51735">
    <property type="entry name" value="NAD(P)-binding Rossmann-fold domains"/>
    <property type="match status" value="1"/>
</dbReference>
<dbReference type="Gene3D" id="3.40.50.720">
    <property type="entry name" value="NAD(P)-binding Rossmann-like Domain"/>
    <property type="match status" value="1"/>
</dbReference>
<feature type="domain" description="Gfo/Idh/MocA-like oxidoreductase N-terminal" evidence="1">
    <location>
        <begin position="5"/>
        <end position="121"/>
    </location>
</feature>
<dbReference type="RefSeq" id="WP_121441853.1">
    <property type="nucleotide sequence ID" value="NZ_RCDA01000001.1"/>
</dbReference>
<reference evidence="3 4" key="1">
    <citation type="submission" date="2018-10" db="EMBL/GenBank/DDBJ databases">
        <title>Genomic Encyclopedia of Type Strains, Phase IV (KMG-IV): sequencing the most valuable type-strain genomes for metagenomic binning, comparative biology and taxonomic classification.</title>
        <authorList>
            <person name="Goeker M."/>
        </authorList>
    </citation>
    <scope>NUCLEOTIDE SEQUENCE [LARGE SCALE GENOMIC DNA]</scope>
    <source>
        <strain evidence="3 4">DSM 12769</strain>
    </source>
</reference>
<dbReference type="InterPro" id="IPR000683">
    <property type="entry name" value="Gfo/Idh/MocA-like_OxRdtase_N"/>
</dbReference>
<evidence type="ECO:0000313" key="4">
    <source>
        <dbReference type="Proteomes" id="UP000275461"/>
    </source>
</evidence>
<dbReference type="SUPFAM" id="SSF55347">
    <property type="entry name" value="Glyceraldehyde-3-phosphate dehydrogenase-like, C-terminal domain"/>
    <property type="match status" value="1"/>
</dbReference>
<dbReference type="InterPro" id="IPR051450">
    <property type="entry name" value="Gfo/Idh/MocA_Oxidoreductases"/>
</dbReference>
<dbReference type="PANTHER" id="PTHR43377">
    <property type="entry name" value="BILIVERDIN REDUCTASE A"/>
    <property type="match status" value="1"/>
</dbReference>
<comment type="caution">
    <text evidence="3">The sequence shown here is derived from an EMBL/GenBank/DDBJ whole genome shotgun (WGS) entry which is preliminary data.</text>
</comment>
<keyword evidence="4" id="KW-1185">Reference proteome</keyword>
<organism evidence="3 4">
    <name type="scientific">Alkalispirillum mobile</name>
    <dbReference type="NCBI Taxonomy" id="85925"/>
    <lineage>
        <taxon>Bacteria</taxon>
        <taxon>Pseudomonadati</taxon>
        <taxon>Pseudomonadota</taxon>
        <taxon>Gammaproteobacteria</taxon>
        <taxon>Chromatiales</taxon>
        <taxon>Ectothiorhodospiraceae</taxon>
        <taxon>Alkalispirillum</taxon>
    </lineage>
</organism>
<dbReference type="PANTHER" id="PTHR43377:SF1">
    <property type="entry name" value="BILIVERDIN REDUCTASE A"/>
    <property type="match status" value="1"/>
</dbReference>
<dbReference type="AlphaFoldDB" id="A0A498CGJ1"/>
<dbReference type="Proteomes" id="UP000275461">
    <property type="component" value="Unassembled WGS sequence"/>
</dbReference>
<dbReference type="OrthoDB" id="9774191at2"/>